<dbReference type="NCBIfam" id="NF001159">
    <property type="entry name" value="PRK00150.1-3"/>
    <property type="match status" value="1"/>
</dbReference>
<evidence type="ECO:0000256" key="4">
    <source>
        <dbReference type="ARBA" id="ARBA00022917"/>
    </source>
</evidence>
<dbReference type="Gene3D" id="3.90.45.10">
    <property type="entry name" value="Peptide deformylase"/>
    <property type="match status" value="1"/>
</dbReference>
<dbReference type="PANTHER" id="PTHR10458">
    <property type="entry name" value="PEPTIDE DEFORMYLASE"/>
    <property type="match status" value="1"/>
</dbReference>
<dbReference type="EC" id="3.5.1.88" evidence="6"/>
<keyword evidence="3 6" id="KW-0378">Hydrolase</keyword>
<feature type="binding site" evidence="6">
    <location>
        <position position="93"/>
    </location>
    <ligand>
        <name>Fe cation</name>
        <dbReference type="ChEBI" id="CHEBI:24875"/>
    </ligand>
</feature>
<name>A0A3A1Y6V1_9GAMM</name>
<protein>
    <recommendedName>
        <fullName evidence="6">Peptide deformylase</fullName>
        <shortName evidence="6">PDF</shortName>
        <ecNumber evidence="6">3.5.1.88</ecNumber>
    </recommendedName>
    <alternativeName>
        <fullName evidence="6">Polypeptide deformylase</fullName>
    </alternativeName>
</protein>
<comment type="caution">
    <text evidence="7">The sequence shown here is derived from an EMBL/GenBank/DDBJ whole genome shotgun (WGS) entry which is preliminary data.</text>
</comment>
<evidence type="ECO:0000313" key="7">
    <source>
        <dbReference type="EMBL" id="RIY32948.1"/>
    </source>
</evidence>
<feature type="active site" evidence="6">
    <location>
        <position position="136"/>
    </location>
</feature>
<keyword evidence="5 6" id="KW-0408">Iron</keyword>
<organism evidence="7 8">
    <name type="scientific">Psittacicella hinzii</name>
    <dbReference type="NCBI Taxonomy" id="2028575"/>
    <lineage>
        <taxon>Bacteria</taxon>
        <taxon>Pseudomonadati</taxon>
        <taxon>Pseudomonadota</taxon>
        <taxon>Gammaproteobacteria</taxon>
        <taxon>Pasteurellales</taxon>
        <taxon>Psittacicellaceae</taxon>
        <taxon>Psittacicella</taxon>
    </lineage>
</organism>
<dbReference type="Proteomes" id="UP000265691">
    <property type="component" value="Unassembled WGS sequence"/>
</dbReference>
<dbReference type="GO" id="GO:0042586">
    <property type="term" value="F:peptide deformylase activity"/>
    <property type="evidence" value="ECO:0007669"/>
    <property type="project" value="UniProtKB-UniRule"/>
</dbReference>
<proteinExistence type="inferred from homology"/>
<reference evidence="7 8" key="1">
    <citation type="submission" date="2017-08" db="EMBL/GenBank/DDBJ databases">
        <title>Reclassification of Bisgaard taxon 37 and 44.</title>
        <authorList>
            <person name="Christensen H."/>
        </authorList>
    </citation>
    <scope>NUCLEOTIDE SEQUENCE [LARGE SCALE GENOMIC DNA]</scope>
    <source>
        <strain evidence="7 8">B96_3</strain>
    </source>
</reference>
<keyword evidence="4 6" id="KW-0648">Protein biosynthesis</keyword>
<evidence type="ECO:0000256" key="5">
    <source>
        <dbReference type="ARBA" id="ARBA00023004"/>
    </source>
</evidence>
<accession>A0A3A1Y6V1</accession>
<dbReference type="GO" id="GO:0046872">
    <property type="term" value="F:metal ion binding"/>
    <property type="evidence" value="ECO:0007669"/>
    <property type="project" value="UniProtKB-KW"/>
</dbReference>
<dbReference type="SUPFAM" id="SSF56420">
    <property type="entry name" value="Peptide deformylase"/>
    <property type="match status" value="1"/>
</dbReference>
<dbReference type="Pfam" id="PF01327">
    <property type="entry name" value="Pep_deformylase"/>
    <property type="match status" value="1"/>
</dbReference>
<dbReference type="PIRSF" id="PIRSF004749">
    <property type="entry name" value="Pep_def"/>
    <property type="match status" value="1"/>
</dbReference>
<dbReference type="CDD" id="cd00487">
    <property type="entry name" value="Pep_deformylase"/>
    <property type="match status" value="1"/>
</dbReference>
<dbReference type="InterPro" id="IPR036821">
    <property type="entry name" value="Peptide_deformylase_sf"/>
</dbReference>
<dbReference type="EMBL" id="NRHC01000040">
    <property type="protein sequence ID" value="RIY32948.1"/>
    <property type="molecule type" value="Genomic_DNA"/>
</dbReference>
<dbReference type="InterPro" id="IPR023635">
    <property type="entry name" value="Peptide_deformylase"/>
</dbReference>
<sequence length="172" mass="19924">MEIFDVVIYPEDILRTRAKEYTEEEFGQELQDLGKKMLDTMYAHEGIGLAANQIDLDKRIIVIDVSEDKSKQYIMINPVITHQEGETAIEEGCLSAPNVRDFVKRAEKVTCEYYDPQGNKHTIDADGILAICIQHEIDHLNGIMFFDHLETFKRNQALEKTMKYKKKLSRLK</sequence>
<keyword evidence="8" id="KW-1185">Reference proteome</keyword>
<comment type="similarity">
    <text evidence="1 6">Belongs to the polypeptide deformylase family.</text>
</comment>
<evidence type="ECO:0000256" key="6">
    <source>
        <dbReference type="HAMAP-Rule" id="MF_00163"/>
    </source>
</evidence>
<evidence type="ECO:0000256" key="2">
    <source>
        <dbReference type="ARBA" id="ARBA00022723"/>
    </source>
</evidence>
<dbReference type="HAMAP" id="MF_00163">
    <property type="entry name" value="Pep_deformylase"/>
    <property type="match status" value="1"/>
</dbReference>
<dbReference type="GO" id="GO:0006412">
    <property type="term" value="P:translation"/>
    <property type="evidence" value="ECO:0007669"/>
    <property type="project" value="UniProtKB-UniRule"/>
</dbReference>
<evidence type="ECO:0000313" key="8">
    <source>
        <dbReference type="Proteomes" id="UP000265691"/>
    </source>
</evidence>
<evidence type="ECO:0000256" key="3">
    <source>
        <dbReference type="ARBA" id="ARBA00022801"/>
    </source>
</evidence>
<dbReference type="PRINTS" id="PR01576">
    <property type="entry name" value="PDEFORMYLASE"/>
</dbReference>
<comment type="function">
    <text evidence="6">Removes the formyl group from the N-terminal Met of newly synthesized proteins. Requires at least a dipeptide for an efficient rate of reaction. N-terminal L-methionine is a prerequisite for activity but the enzyme has broad specificity at other positions.</text>
</comment>
<dbReference type="OrthoDB" id="9804313at2"/>
<evidence type="ECO:0000256" key="1">
    <source>
        <dbReference type="ARBA" id="ARBA00010759"/>
    </source>
</evidence>
<dbReference type="NCBIfam" id="TIGR00079">
    <property type="entry name" value="pept_deformyl"/>
    <property type="match status" value="1"/>
</dbReference>
<dbReference type="AlphaFoldDB" id="A0A3A1Y6V1"/>
<feature type="binding site" evidence="6">
    <location>
        <position position="139"/>
    </location>
    <ligand>
        <name>Fe cation</name>
        <dbReference type="ChEBI" id="CHEBI:24875"/>
    </ligand>
</feature>
<dbReference type="PANTHER" id="PTHR10458:SF21">
    <property type="entry name" value="PEPTIDE DEFORMYLASE"/>
    <property type="match status" value="1"/>
</dbReference>
<gene>
    <name evidence="6 7" type="primary">def</name>
    <name evidence="7" type="ORF">CKF54_03785</name>
</gene>
<comment type="catalytic activity">
    <reaction evidence="6">
        <text>N-terminal N-formyl-L-methionyl-[peptide] + H2O = N-terminal L-methionyl-[peptide] + formate</text>
        <dbReference type="Rhea" id="RHEA:24420"/>
        <dbReference type="Rhea" id="RHEA-COMP:10639"/>
        <dbReference type="Rhea" id="RHEA-COMP:10640"/>
        <dbReference type="ChEBI" id="CHEBI:15377"/>
        <dbReference type="ChEBI" id="CHEBI:15740"/>
        <dbReference type="ChEBI" id="CHEBI:49298"/>
        <dbReference type="ChEBI" id="CHEBI:64731"/>
        <dbReference type="EC" id="3.5.1.88"/>
    </reaction>
</comment>
<dbReference type="RefSeq" id="WP_119524973.1">
    <property type="nucleotide sequence ID" value="NZ_NRHC01000040.1"/>
</dbReference>
<keyword evidence="2 6" id="KW-0479">Metal-binding</keyword>
<comment type="cofactor">
    <cofactor evidence="6">
        <name>Fe(2+)</name>
        <dbReference type="ChEBI" id="CHEBI:29033"/>
    </cofactor>
    <text evidence="6">Binds 1 Fe(2+) ion.</text>
</comment>
<feature type="binding site" evidence="6">
    <location>
        <position position="135"/>
    </location>
    <ligand>
        <name>Fe cation</name>
        <dbReference type="ChEBI" id="CHEBI:24875"/>
    </ligand>
</feature>